<dbReference type="GO" id="GO:0006508">
    <property type="term" value="P:proteolysis"/>
    <property type="evidence" value="ECO:0007669"/>
    <property type="project" value="UniProtKB-KW"/>
</dbReference>
<keyword evidence="3" id="KW-0720">Serine protease</keyword>
<dbReference type="PROSITE" id="PS50240">
    <property type="entry name" value="TRYPSIN_DOM"/>
    <property type="match status" value="1"/>
</dbReference>
<dbReference type="EMBL" id="JAGRRH010000018">
    <property type="protein sequence ID" value="KAG7351396.1"/>
    <property type="molecule type" value="Genomic_DNA"/>
</dbReference>
<dbReference type="PANTHER" id="PTHR24276">
    <property type="entry name" value="POLYSERASE-RELATED"/>
    <property type="match status" value="1"/>
</dbReference>
<keyword evidence="1" id="KW-1015">Disulfide bond</keyword>
<protein>
    <submittedName>
        <fullName evidence="7">Secreted trypsin-like serine protease</fullName>
    </submittedName>
</protein>
<gene>
    <name evidence="7" type="ORF">IV203_010756</name>
</gene>
<dbReference type="OrthoDB" id="122635at2759"/>
<reference evidence="7" key="1">
    <citation type="journal article" date="2021" name="Sci. Rep.">
        <title>Diploid genomic architecture of Nitzschia inconspicua, an elite biomass production diatom.</title>
        <authorList>
            <person name="Oliver A."/>
            <person name="Podell S."/>
            <person name="Pinowska A."/>
            <person name="Traller J.C."/>
            <person name="Smith S.R."/>
            <person name="McClure R."/>
            <person name="Beliaev A."/>
            <person name="Bohutskyi P."/>
            <person name="Hill E.A."/>
            <person name="Rabines A."/>
            <person name="Zheng H."/>
            <person name="Allen L.Z."/>
            <person name="Kuo A."/>
            <person name="Grigoriev I.V."/>
            <person name="Allen A.E."/>
            <person name="Hazlebeck D."/>
            <person name="Allen E.E."/>
        </authorList>
    </citation>
    <scope>NUCLEOTIDE SEQUENCE</scope>
    <source>
        <strain evidence="7">Hildebrandi</strain>
    </source>
</reference>
<dbReference type="InterPro" id="IPR033116">
    <property type="entry name" value="TRYPSIN_SER"/>
</dbReference>
<evidence type="ECO:0000256" key="1">
    <source>
        <dbReference type="ARBA" id="ARBA00023157"/>
    </source>
</evidence>
<keyword evidence="5" id="KW-0732">Signal</keyword>
<dbReference type="GO" id="GO:0004252">
    <property type="term" value="F:serine-type endopeptidase activity"/>
    <property type="evidence" value="ECO:0007669"/>
    <property type="project" value="InterPro"/>
</dbReference>
<comment type="caution">
    <text evidence="7">The sequence shown here is derived from an EMBL/GenBank/DDBJ whole genome shotgun (WGS) entry which is preliminary data.</text>
</comment>
<dbReference type="AlphaFoldDB" id="A0A9K3KXF7"/>
<evidence type="ECO:0000256" key="2">
    <source>
        <dbReference type="ARBA" id="ARBA00023180"/>
    </source>
</evidence>
<keyword evidence="8" id="KW-1185">Reference proteome</keyword>
<reference evidence="7" key="2">
    <citation type="submission" date="2021-04" db="EMBL/GenBank/DDBJ databases">
        <authorList>
            <person name="Podell S."/>
        </authorList>
    </citation>
    <scope>NUCLEOTIDE SEQUENCE</scope>
    <source>
        <strain evidence="7">Hildebrandi</strain>
    </source>
</reference>
<dbReference type="CDD" id="cd00190">
    <property type="entry name" value="Tryp_SPc"/>
    <property type="match status" value="1"/>
</dbReference>
<evidence type="ECO:0000256" key="5">
    <source>
        <dbReference type="SAM" id="SignalP"/>
    </source>
</evidence>
<feature type="signal peptide" evidence="5">
    <location>
        <begin position="1"/>
        <end position="21"/>
    </location>
</feature>
<evidence type="ECO:0000256" key="3">
    <source>
        <dbReference type="RuleBase" id="RU363034"/>
    </source>
</evidence>
<proteinExistence type="predicted"/>
<evidence type="ECO:0000313" key="8">
    <source>
        <dbReference type="Proteomes" id="UP000693970"/>
    </source>
</evidence>
<feature type="region of interest" description="Disordered" evidence="4">
    <location>
        <begin position="339"/>
        <end position="364"/>
    </location>
</feature>
<dbReference type="PROSITE" id="PS00135">
    <property type="entry name" value="TRYPSIN_SER"/>
    <property type="match status" value="1"/>
</dbReference>
<dbReference type="InterPro" id="IPR018114">
    <property type="entry name" value="TRYPSIN_HIS"/>
</dbReference>
<dbReference type="PROSITE" id="PS00134">
    <property type="entry name" value="TRYPSIN_HIS"/>
    <property type="match status" value="1"/>
</dbReference>
<feature type="compositionally biased region" description="Low complexity" evidence="4">
    <location>
        <begin position="339"/>
        <end position="349"/>
    </location>
</feature>
<evidence type="ECO:0000259" key="6">
    <source>
        <dbReference type="PROSITE" id="PS50240"/>
    </source>
</evidence>
<dbReference type="InterPro" id="IPR050430">
    <property type="entry name" value="Peptidase_S1"/>
</dbReference>
<evidence type="ECO:0000313" key="7">
    <source>
        <dbReference type="EMBL" id="KAG7351396.1"/>
    </source>
</evidence>
<keyword evidence="2" id="KW-0325">Glycoprotein</keyword>
<dbReference type="InterPro" id="IPR001254">
    <property type="entry name" value="Trypsin_dom"/>
</dbReference>
<evidence type="ECO:0000256" key="4">
    <source>
        <dbReference type="SAM" id="MobiDB-lite"/>
    </source>
</evidence>
<sequence>MVHVQIFQSTLVSAVVMLCDAASTIKQYPLKNGPKGETRSVPNTKVTKFGEIKKLTETKGYNGGVGGQETSIRPETKVIGGNDADHGEYEYYVQLFYGKTGLLCGGSLIAPNVVLTAAHCFTEDLQYVSVGSHELALTYGVENGYSQHAGIADIAIHPSYDGYNSFDYDIMLLKLDESLIQFKPLSLNFDNSLPQVGDAVTVIGLGLTDAQDYNSVSDILQELNLEIVPTEECFLPGSELNDVVNGDTEFCASSPGKTGGQDSCLGDSGGPVFSVDSSGEHIQMGVVSWGGYLCAEPGESGVYSRVSTSRDFILSAVCGEFGVECSFCSNYTDSGSGIDIGSDSDNSDGGTEGITEGCSGGSSNENTAEGMASCSSSETYFIFKIKVDAYGSEVSWDLSDDQGYVIYSDSGFADGETRSYEGCLSQTASACYHLSIYDSYGDGMGYAYNDEDAFIGVIFGHSSFIDLPEYTSQFTLQLCH</sequence>
<dbReference type="PANTHER" id="PTHR24276:SF98">
    <property type="entry name" value="FI18310P1-RELATED"/>
    <property type="match status" value="1"/>
</dbReference>
<keyword evidence="3" id="KW-0378">Hydrolase</keyword>
<feature type="domain" description="Peptidase S1" evidence="6">
    <location>
        <begin position="78"/>
        <end position="318"/>
    </location>
</feature>
<dbReference type="SMART" id="SM00020">
    <property type="entry name" value="Tryp_SPc"/>
    <property type="match status" value="1"/>
</dbReference>
<dbReference type="Pfam" id="PF00089">
    <property type="entry name" value="Trypsin"/>
    <property type="match status" value="1"/>
</dbReference>
<feature type="chain" id="PRO_5039919410" evidence="5">
    <location>
        <begin position="22"/>
        <end position="480"/>
    </location>
</feature>
<accession>A0A9K3KXF7</accession>
<organism evidence="7 8">
    <name type="scientific">Nitzschia inconspicua</name>
    <dbReference type="NCBI Taxonomy" id="303405"/>
    <lineage>
        <taxon>Eukaryota</taxon>
        <taxon>Sar</taxon>
        <taxon>Stramenopiles</taxon>
        <taxon>Ochrophyta</taxon>
        <taxon>Bacillariophyta</taxon>
        <taxon>Bacillariophyceae</taxon>
        <taxon>Bacillariophycidae</taxon>
        <taxon>Bacillariales</taxon>
        <taxon>Bacillariaceae</taxon>
        <taxon>Nitzschia</taxon>
    </lineage>
</organism>
<name>A0A9K3KXF7_9STRA</name>
<keyword evidence="3 7" id="KW-0645">Protease</keyword>
<dbReference type="Proteomes" id="UP000693970">
    <property type="component" value="Unassembled WGS sequence"/>
</dbReference>